<feature type="region of interest" description="Disordered" evidence="1">
    <location>
        <begin position="135"/>
        <end position="178"/>
    </location>
</feature>
<feature type="region of interest" description="Disordered" evidence="1">
    <location>
        <begin position="76"/>
        <end position="99"/>
    </location>
</feature>
<organism evidence="2 3">
    <name type="scientific">Phytophthora megakarya</name>
    <dbReference type="NCBI Taxonomy" id="4795"/>
    <lineage>
        <taxon>Eukaryota</taxon>
        <taxon>Sar</taxon>
        <taxon>Stramenopiles</taxon>
        <taxon>Oomycota</taxon>
        <taxon>Peronosporomycetes</taxon>
        <taxon>Peronosporales</taxon>
        <taxon>Peronosporaceae</taxon>
        <taxon>Phytophthora</taxon>
    </lineage>
</organism>
<accession>A0A225V8S8</accession>
<dbReference type="EMBL" id="NBNE01006543">
    <property type="protein sequence ID" value="OWZ01891.1"/>
    <property type="molecule type" value="Genomic_DNA"/>
</dbReference>
<name>A0A225V8S8_9STRA</name>
<dbReference type="OrthoDB" id="6774612at2759"/>
<feature type="region of interest" description="Disordered" evidence="1">
    <location>
        <begin position="226"/>
        <end position="246"/>
    </location>
</feature>
<evidence type="ECO:0000313" key="2">
    <source>
        <dbReference type="EMBL" id="OWZ01891.1"/>
    </source>
</evidence>
<evidence type="ECO:0008006" key="4">
    <source>
        <dbReference type="Google" id="ProtNLM"/>
    </source>
</evidence>
<evidence type="ECO:0000313" key="3">
    <source>
        <dbReference type="Proteomes" id="UP000198211"/>
    </source>
</evidence>
<feature type="compositionally biased region" description="Basic and acidic residues" evidence="1">
    <location>
        <begin position="338"/>
        <end position="347"/>
    </location>
</feature>
<evidence type="ECO:0000256" key="1">
    <source>
        <dbReference type="SAM" id="MobiDB-lite"/>
    </source>
</evidence>
<protein>
    <recommendedName>
        <fullName evidence="4">Eukaryotic/viral aspartic protease</fullName>
    </recommendedName>
</protein>
<gene>
    <name evidence="2" type="ORF">PHMEG_00026650</name>
</gene>
<reference evidence="3" key="1">
    <citation type="submission" date="2017-03" db="EMBL/GenBank/DDBJ databases">
        <title>Phytopthora megakarya and P. palmivora, two closely related causual agents of cacao black pod achieved similar genome size and gene model numbers by different mechanisms.</title>
        <authorList>
            <person name="Ali S."/>
            <person name="Shao J."/>
            <person name="Larry D.J."/>
            <person name="Kronmiller B."/>
            <person name="Shen D."/>
            <person name="Strem M.D."/>
            <person name="Melnick R.L."/>
            <person name="Guiltinan M.J."/>
            <person name="Tyler B.M."/>
            <person name="Meinhardt L.W."/>
            <person name="Bailey B.A."/>
        </authorList>
    </citation>
    <scope>NUCLEOTIDE SEQUENCE [LARGE SCALE GENOMIC DNA]</scope>
    <source>
        <strain evidence="3">zdho120</strain>
    </source>
</reference>
<feature type="region of interest" description="Disordered" evidence="1">
    <location>
        <begin position="327"/>
        <end position="371"/>
    </location>
</feature>
<dbReference type="AlphaFoldDB" id="A0A225V8S8"/>
<dbReference type="Proteomes" id="UP000198211">
    <property type="component" value="Unassembled WGS sequence"/>
</dbReference>
<proteinExistence type="predicted"/>
<comment type="caution">
    <text evidence="2">The sequence shown here is derived from an EMBL/GenBank/DDBJ whole genome shotgun (WGS) entry which is preliminary data.</text>
</comment>
<keyword evidence="3" id="KW-1185">Reference proteome</keyword>
<sequence>MLHDAGYASLNLVPTWGRTLSPELLAAQDGQFMSDVSFLWGLLTIEQALDPETAFPVEDDGDGLMLTLEEQDLASGDAPMLTPDENMSSAGGGSQGSPGMECSTAMVSVFMATTGSGTGPSNVAEQPTFYVPVAEYPPGQDARLPPRASTPTPPITWDSNPDGLDEETNRLSHNQGTKAWVQQLPESVRRSWRQLSDRFYKEFCRSMESPVQRYLRLKQAGVSGNAPDLPVETQRGGYQGQRGLPLRLRMPPTLEPILKNLRDRELQLSLQGRLYFTTDELEDVLKQVEEMEQGMRRKPANDVQFGRHNPGSPARGGSGAYVAMAAPKIPEPPVPDPEDLRWEDKNDSGYGYQYDEENDEAYDGVRDTLGLPDPRFHAPCATSSGTLGSAVGM</sequence>